<dbReference type="EMBL" id="VSSQ01018988">
    <property type="protein sequence ID" value="MPM62673.1"/>
    <property type="molecule type" value="Genomic_DNA"/>
</dbReference>
<gene>
    <name evidence="2" type="ORF">SDC9_109550</name>
</gene>
<dbReference type="PANTHER" id="PTHR12110:SF21">
    <property type="entry name" value="XYLOSE ISOMERASE-LIKE TIM BARREL DOMAIN-CONTAINING PROTEIN"/>
    <property type="match status" value="1"/>
</dbReference>
<dbReference type="AlphaFoldDB" id="A0A645BHJ2"/>
<dbReference type="PANTHER" id="PTHR12110">
    <property type="entry name" value="HYDROXYPYRUVATE ISOMERASE"/>
    <property type="match status" value="1"/>
</dbReference>
<accession>A0A645BHJ2</accession>
<reference evidence="2" key="1">
    <citation type="submission" date="2019-08" db="EMBL/GenBank/DDBJ databases">
        <authorList>
            <person name="Kucharzyk K."/>
            <person name="Murdoch R.W."/>
            <person name="Higgins S."/>
            <person name="Loffler F."/>
        </authorList>
    </citation>
    <scope>NUCLEOTIDE SEQUENCE</scope>
</reference>
<sequence>MKFGINVYQTAARYGLLEGTQQPITADSVISSIQHIKNLGYSHYEILTDPLLKSLHSDDRQMLFRHLADFNKENGLSVSVHSPFWWTDISVPDADIRNAGIRQIMALIDETDVMNPTHHVIHALPRTTLTKIAKAKVDSEHRQSFIAEYRQTVVCSLREICRAVDGSRKIAIENLQQEPDFSMLWEIAEELDLSINYDYGHQFLAEQNVFKAFEAMWPRIASIHAHNIVIEKTEIGENCILKDHKGLGNGIINTLQVLEYLKEKEYNGLVVVEVMGEDDAADSTKFLLQHSYL</sequence>
<dbReference type="InterPro" id="IPR050312">
    <property type="entry name" value="IolE/XylAMocC-like"/>
</dbReference>
<feature type="domain" description="Xylose isomerase-like TIM barrel" evidence="1">
    <location>
        <begin position="34"/>
        <end position="287"/>
    </location>
</feature>
<dbReference type="NCBIfam" id="NF041277">
    <property type="entry name" value="coba_remo_CbiR"/>
    <property type="match status" value="1"/>
</dbReference>
<dbReference type="InterPro" id="IPR036237">
    <property type="entry name" value="Xyl_isomerase-like_sf"/>
</dbReference>
<dbReference type="Pfam" id="PF01261">
    <property type="entry name" value="AP_endonuc_2"/>
    <property type="match status" value="1"/>
</dbReference>
<dbReference type="InterPro" id="IPR013022">
    <property type="entry name" value="Xyl_isomerase-like_TIM-brl"/>
</dbReference>
<comment type="caution">
    <text evidence="2">The sequence shown here is derived from an EMBL/GenBank/DDBJ whole genome shotgun (WGS) entry which is preliminary data.</text>
</comment>
<evidence type="ECO:0000259" key="1">
    <source>
        <dbReference type="Pfam" id="PF01261"/>
    </source>
</evidence>
<dbReference type="Gene3D" id="3.20.20.150">
    <property type="entry name" value="Divalent-metal-dependent TIM barrel enzymes"/>
    <property type="match status" value="1"/>
</dbReference>
<protein>
    <recommendedName>
        <fullName evidence="1">Xylose isomerase-like TIM barrel domain-containing protein</fullName>
    </recommendedName>
</protein>
<evidence type="ECO:0000313" key="2">
    <source>
        <dbReference type="EMBL" id="MPM62673.1"/>
    </source>
</evidence>
<organism evidence="2">
    <name type="scientific">bioreactor metagenome</name>
    <dbReference type="NCBI Taxonomy" id="1076179"/>
    <lineage>
        <taxon>unclassified sequences</taxon>
        <taxon>metagenomes</taxon>
        <taxon>ecological metagenomes</taxon>
    </lineage>
</organism>
<proteinExistence type="predicted"/>
<name>A0A645BHJ2_9ZZZZ</name>
<dbReference type="SUPFAM" id="SSF51658">
    <property type="entry name" value="Xylose isomerase-like"/>
    <property type="match status" value="1"/>
</dbReference>